<dbReference type="RefSeq" id="WP_015020320.1">
    <property type="nucleotide sequence ID" value="NC_018719.1"/>
</dbReference>
<dbReference type="InParanoid" id="K0IEK7"/>
<dbReference type="BioCyc" id="CNIT1237085:G1324-2867-MONOMER"/>
<dbReference type="InterPro" id="IPR036390">
    <property type="entry name" value="WH_DNA-bd_sf"/>
</dbReference>
<dbReference type="InterPro" id="IPR038723">
    <property type="entry name" value="ArnR1-like_HTH"/>
</dbReference>
<dbReference type="Proteomes" id="UP000008037">
    <property type="component" value="Chromosome"/>
</dbReference>
<evidence type="ECO:0000259" key="1">
    <source>
        <dbReference type="Pfam" id="PF14947"/>
    </source>
</evidence>
<dbReference type="Pfam" id="PF14947">
    <property type="entry name" value="HTH_45"/>
    <property type="match status" value="1"/>
</dbReference>
<proteinExistence type="predicted"/>
<feature type="domain" description="ArnR1-like winged helix-turn-helix" evidence="1">
    <location>
        <begin position="5"/>
        <end position="81"/>
    </location>
</feature>
<gene>
    <name evidence="2" type="ordered locus">Ngar_c28670</name>
</gene>
<name>K0IEK7_NITGG</name>
<dbReference type="KEGG" id="nga:Ngar_c28670"/>
<evidence type="ECO:0000313" key="3">
    <source>
        <dbReference type="Proteomes" id="UP000008037"/>
    </source>
</evidence>
<protein>
    <recommendedName>
        <fullName evidence="1">ArnR1-like winged helix-turn-helix domain-containing protein</fullName>
    </recommendedName>
</protein>
<keyword evidence="3" id="KW-1185">Reference proteome</keyword>
<reference evidence="2 3" key="1">
    <citation type="journal article" date="2012" name="Environ. Microbiol.">
        <title>The genome of the ammonia-oxidizing Candidatus Nitrososphaera gargensis: insights into metabolic versatility and environmental adaptations.</title>
        <authorList>
            <person name="Spang A."/>
            <person name="Poehlein A."/>
            <person name="Offre P."/>
            <person name="Zumbragel S."/>
            <person name="Haider S."/>
            <person name="Rychlik N."/>
            <person name="Nowka B."/>
            <person name="Schmeisser C."/>
            <person name="Lebedeva E.V."/>
            <person name="Rattei T."/>
            <person name="Bohm C."/>
            <person name="Schmid M."/>
            <person name="Galushko A."/>
            <person name="Hatzenpichler R."/>
            <person name="Weinmaier T."/>
            <person name="Daniel R."/>
            <person name="Schleper C."/>
            <person name="Spieck E."/>
            <person name="Streit W."/>
            <person name="Wagner M."/>
        </authorList>
    </citation>
    <scope>NUCLEOTIDE SEQUENCE [LARGE SCALE GENOMIC DNA]</scope>
    <source>
        <strain evidence="3">Ga9.2</strain>
    </source>
</reference>
<dbReference type="SUPFAM" id="SSF46785">
    <property type="entry name" value="Winged helix' DNA-binding domain"/>
    <property type="match status" value="1"/>
</dbReference>
<dbReference type="OrthoDB" id="56623at2157"/>
<dbReference type="Gene3D" id="1.10.10.10">
    <property type="entry name" value="Winged helix-like DNA-binding domain superfamily/Winged helix DNA-binding domain"/>
    <property type="match status" value="1"/>
</dbReference>
<accession>K0IEK7</accession>
<evidence type="ECO:0000313" key="2">
    <source>
        <dbReference type="EMBL" id="AFU59786.1"/>
    </source>
</evidence>
<dbReference type="HOGENOM" id="CLU_159725_0_0_2"/>
<dbReference type="AlphaFoldDB" id="K0IEK7"/>
<sequence>MGKYRSRTEIVCQILVTAREIDGVAKTKIMYKAYLSFTQLREYLKLLMDSGLLEHIPERNTYRTTDKGIKMLETCNTMNQLVGREAPT</sequence>
<dbReference type="EMBL" id="CP002408">
    <property type="protein sequence ID" value="AFU59786.1"/>
    <property type="molecule type" value="Genomic_DNA"/>
</dbReference>
<dbReference type="InterPro" id="IPR036388">
    <property type="entry name" value="WH-like_DNA-bd_sf"/>
</dbReference>
<organism evidence="2 3">
    <name type="scientific">Nitrososphaera gargensis (strain Ga9.2)</name>
    <dbReference type="NCBI Taxonomy" id="1237085"/>
    <lineage>
        <taxon>Archaea</taxon>
        <taxon>Nitrososphaerota</taxon>
        <taxon>Nitrososphaeria</taxon>
        <taxon>Nitrososphaerales</taxon>
        <taxon>Nitrososphaeraceae</taxon>
        <taxon>Nitrososphaera</taxon>
    </lineage>
</organism>
<dbReference type="GeneID" id="13794886"/>